<sequence>MTIVVMHCLASLMVNCSSAITATNQIYPLQFTFRLSSTMTLSHPSTDNPRSTRSTPLTDLKDILIFLDGTGKDGALDSGNSHPTTNVWQLCRPICVFDYRPRLLSPFEIGQIQWQNRLIAGISNASGYLSIFQVWVRERVT</sequence>
<evidence type="ECO:0000256" key="1">
    <source>
        <dbReference type="SAM" id="SignalP"/>
    </source>
</evidence>
<accession>L8WEU1</accession>
<evidence type="ECO:0000313" key="3">
    <source>
        <dbReference type="Proteomes" id="UP000011668"/>
    </source>
</evidence>
<dbReference type="HOGENOM" id="CLU_1826611_0_0_1"/>
<dbReference type="EMBL" id="AFRT01003120">
    <property type="protein sequence ID" value="ELU36706.1"/>
    <property type="molecule type" value="Genomic_DNA"/>
</dbReference>
<gene>
    <name evidence="2" type="ORF">AG1IA_09263</name>
</gene>
<dbReference type="AlphaFoldDB" id="L8WEU1"/>
<organism evidence="2 3">
    <name type="scientific">Thanatephorus cucumeris (strain AG1-IA)</name>
    <name type="common">Rice sheath blight fungus</name>
    <name type="synonym">Rhizoctonia solani</name>
    <dbReference type="NCBI Taxonomy" id="983506"/>
    <lineage>
        <taxon>Eukaryota</taxon>
        <taxon>Fungi</taxon>
        <taxon>Dikarya</taxon>
        <taxon>Basidiomycota</taxon>
        <taxon>Agaricomycotina</taxon>
        <taxon>Agaricomycetes</taxon>
        <taxon>Cantharellales</taxon>
        <taxon>Ceratobasidiaceae</taxon>
        <taxon>Rhizoctonia</taxon>
        <taxon>Rhizoctonia solani AG-1</taxon>
    </lineage>
</organism>
<keyword evidence="3" id="KW-1185">Reference proteome</keyword>
<dbReference type="Proteomes" id="UP000011668">
    <property type="component" value="Unassembled WGS sequence"/>
</dbReference>
<reference evidence="2 3" key="1">
    <citation type="journal article" date="2013" name="Nat. Commun.">
        <title>The evolution and pathogenic mechanisms of the rice sheath blight pathogen.</title>
        <authorList>
            <person name="Zheng A."/>
            <person name="Lin R."/>
            <person name="Xu L."/>
            <person name="Qin P."/>
            <person name="Tang C."/>
            <person name="Ai P."/>
            <person name="Zhang D."/>
            <person name="Liu Y."/>
            <person name="Sun Z."/>
            <person name="Feng H."/>
            <person name="Wang Y."/>
            <person name="Chen Y."/>
            <person name="Liang X."/>
            <person name="Fu R."/>
            <person name="Li Q."/>
            <person name="Zhang J."/>
            <person name="Yu X."/>
            <person name="Xie Z."/>
            <person name="Ding L."/>
            <person name="Guan P."/>
            <person name="Tang J."/>
            <person name="Liang Y."/>
            <person name="Wang S."/>
            <person name="Deng Q."/>
            <person name="Li S."/>
            <person name="Zhu J."/>
            <person name="Wang L."/>
            <person name="Liu H."/>
            <person name="Li P."/>
        </authorList>
    </citation>
    <scope>NUCLEOTIDE SEQUENCE [LARGE SCALE GENOMIC DNA]</scope>
    <source>
        <strain evidence="3">AG-1 IA</strain>
    </source>
</reference>
<proteinExistence type="predicted"/>
<feature type="chain" id="PRO_5003997249" evidence="1">
    <location>
        <begin position="19"/>
        <end position="141"/>
    </location>
</feature>
<protein>
    <submittedName>
        <fullName evidence="2">Uncharacterized protein</fullName>
    </submittedName>
</protein>
<comment type="caution">
    <text evidence="2">The sequence shown here is derived from an EMBL/GenBank/DDBJ whole genome shotgun (WGS) entry which is preliminary data.</text>
</comment>
<feature type="signal peptide" evidence="1">
    <location>
        <begin position="1"/>
        <end position="18"/>
    </location>
</feature>
<name>L8WEU1_THACA</name>
<evidence type="ECO:0000313" key="2">
    <source>
        <dbReference type="EMBL" id="ELU36706.1"/>
    </source>
</evidence>
<keyword evidence="1" id="KW-0732">Signal</keyword>